<evidence type="ECO:0000313" key="2">
    <source>
        <dbReference type="Proteomes" id="UP000245959"/>
    </source>
</evidence>
<name>A0A2U1ASX2_9BACT</name>
<gene>
    <name evidence="1" type="ORF">C8D82_1202</name>
</gene>
<evidence type="ECO:0000313" key="1">
    <source>
        <dbReference type="EMBL" id="PVY39526.1"/>
    </source>
</evidence>
<dbReference type="AlphaFoldDB" id="A0A2U1ASX2"/>
<dbReference type="EMBL" id="QEKH01000020">
    <property type="protein sequence ID" value="PVY39526.1"/>
    <property type="molecule type" value="Genomic_DNA"/>
</dbReference>
<proteinExistence type="predicted"/>
<protein>
    <submittedName>
        <fullName evidence="1">Uncharacterized protein</fullName>
    </submittedName>
</protein>
<comment type="caution">
    <text evidence="1">The sequence shown here is derived from an EMBL/GenBank/DDBJ whole genome shotgun (WGS) entry which is preliminary data.</text>
</comment>
<dbReference type="GeneID" id="78295906"/>
<sequence>MCNILTGYINPEGWREDFFQVCREFNRPYEIETDDILAPLQREKVVPFRLTKEFCDCCTAIGGGSADEPELAEHIRFFRALQRCPKLRFIEIFNHFYSVQSDQQLRAEKEIPLRKTHIDQLTPVMLAELPEDTVLRILLYRKSW</sequence>
<dbReference type="Proteomes" id="UP000245959">
    <property type="component" value="Unassembled WGS sequence"/>
</dbReference>
<accession>A0A2U1ASX2</accession>
<keyword evidence="2" id="KW-1185">Reference proteome</keyword>
<organism evidence="1 2">
    <name type="scientific">Victivallis vadensis</name>
    <dbReference type="NCBI Taxonomy" id="172901"/>
    <lineage>
        <taxon>Bacteria</taxon>
        <taxon>Pseudomonadati</taxon>
        <taxon>Lentisphaerota</taxon>
        <taxon>Lentisphaeria</taxon>
        <taxon>Victivallales</taxon>
        <taxon>Victivallaceae</taxon>
        <taxon>Victivallis</taxon>
    </lineage>
</organism>
<dbReference type="RefSeq" id="WP_116884615.1">
    <property type="nucleotide sequence ID" value="NZ_CABMMC010000116.1"/>
</dbReference>
<reference evidence="1 2" key="1">
    <citation type="submission" date="2018-04" db="EMBL/GenBank/DDBJ databases">
        <title>Genomic Encyclopedia of Type Strains, Phase IV (KMG-IV): sequencing the most valuable type-strain genomes for metagenomic binning, comparative biology and taxonomic classification.</title>
        <authorList>
            <person name="Goeker M."/>
        </authorList>
    </citation>
    <scope>NUCLEOTIDE SEQUENCE [LARGE SCALE GENOMIC DNA]</scope>
    <source>
        <strain evidence="1 2">DSM 14823</strain>
    </source>
</reference>